<dbReference type="Gene3D" id="3.30.310.50">
    <property type="entry name" value="Alpha-D-phosphohexomutase, C-terminal domain"/>
    <property type="match status" value="1"/>
</dbReference>
<keyword evidence="6" id="KW-0597">Phosphoprotein</keyword>
<feature type="domain" description="Alpha-D-phosphohexomutase alpha/beta/alpha" evidence="12">
    <location>
        <begin position="330"/>
        <end position="458"/>
    </location>
</feature>
<dbReference type="Gene3D" id="3.40.120.10">
    <property type="entry name" value="Alpha-D-Glucose-1,6-Bisphosphate, subunit A, domain 3"/>
    <property type="match status" value="3"/>
</dbReference>
<evidence type="ECO:0000313" key="16">
    <source>
        <dbReference type="Proteomes" id="UP000523196"/>
    </source>
</evidence>
<dbReference type="PANTHER" id="PTHR43771">
    <property type="entry name" value="PHOSPHOMANNOMUTASE"/>
    <property type="match status" value="1"/>
</dbReference>
<keyword evidence="16" id="KW-1185">Reference proteome</keyword>
<dbReference type="InterPro" id="IPR005843">
    <property type="entry name" value="A-D-PHexomutase_C"/>
</dbReference>
<evidence type="ECO:0000313" key="15">
    <source>
        <dbReference type="EMBL" id="MBB1061788.1"/>
    </source>
</evidence>
<dbReference type="SUPFAM" id="SSF55957">
    <property type="entry name" value="Phosphoglucomutase, C-terminal domain"/>
    <property type="match status" value="1"/>
</dbReference>
<keyword evidence="10" id="KW-0472">Membrane</keyword>
<gene>
    <name evidence="15" type="ORF">H4F98_14530</name>
</gene>
<dbReference type="CDD" id="cd03089">
    <property type="entry name" value="PMM_PGM"/>
    <property type="match status" value="1"/>
</dbReference>
<name>A0A7W3TNV9_9GAMM</name>
<keyword evidence="10" id="KW-0812">Transmembrane</keyword>
<evidence type="ECO:0000256" key="9">
    <source>
        <dbReference type="ARBA" id="ARBA00023235"/>
    </source>
</evidence>
<sequence length="782" mass="83811">MVDLKIERPQLLAEQGRFLRLLVAGACVLLAAWFGWSGWQQHRDDSRRAGIEQARDQTVASIASMLKAEYGRMETQLAKPDVRNAVTDGDLVNAGVRLAEGWKDVEGARVFAPSLESAYAVLTAKGAQGGGYGRLAALEAAIAQNKPVAWIVGDAGKAHIELAAPVHRDDALVAVAAVRLPIAKVNASFQEASLPGATYLALRQGSHSVIERGDTALNNGAESLARKIDGSEWRVAAAVPDAAGGPFGLDALGCFIVALALLLAAAFASIAHKLRLRRKPVDAEEPEAEQTLAQATLGAPEPVVEATPMAPVVDKDAKAPIGDVAIDAGIFRAYDIRGIVGQTLDAGIAELIGHAVGSLMHEQGHEDIVVGRDGRLSGPELTEGLVKGLRKAGRNVIDIGLAPTPLTYFGAYHLRAGSCISVTGSHNPPDYNGFKIVVGGETLSGDAITDLYARIAEDRLHDSPALGRLEQRDINDDYVERVSSDVQIERSLKIVVDAGNGVAGELAPRVLEAIGAEVTPLYCEIDGTFPNHHPDPSEPHNLADLIQMVQRLDADLGIAFDGDGDRLGVVTRDGQNIFPDRLLMLFATDVLERNPGAVIIFDVKCTGRLPGHILRHGGSPLMWKTGHSLIKGKMRETDAELAGEMSGHFFFKERWYGFDDGIYAAARLLEILAMHPEGPAQALAELPDGVSTPEIKVEAPDGNPHAFVDRFRDSAHFEGARLSTIDGLRVDWPDGWGLVRASNTTPILVMRFDADSKDALKRIQAAFREQLLALKPDLKLPF</sequence>
<keyword evidence="7" id="KW-0479">Metal-binding</keyword>
<evidence type="ECO:0000259" key="11">
    <source>
        <dbReference type="Pfam" id="PF00408"/>
    </source>
</evidence>
<dbReference type="GO" id="GO:0004615">
    <property type="term" value="F:phosphomannomutase activity"/>
    <property type="evidence" value="ECO:0007669"/>
    <property type="project" value="UniProtKB-EC"/>
</dbReference>
<dbReference type="RefSeq" id="WP_182688556.1">
    <property type="nucleotide sequence ID" value="NZ_JACHTF010000018.1"/>
</dbReference>
<dbReference type="EC" id="5.4.2.8" evidence="5"/>
<dbReference type="InterPro" id="IPR016055">
    <property type="entry name" value="A-D-PHexomutase_a/b/a-I/II/III"/>
</dbReference>
<keyword evidence="8" id="KW-0460">Magnesium</keyword>
<dbReference type="PRINTS" id="PR00509">
    <property type="entry name" value="PGMPMM"/>
</dbReference>
<dbReference type="Pfam" id="PF02878">
    <property type="entry name" value="PGM_PMM_I"/>
    <property type="match status" value="1"/>
</dbReference>
<feature type="domain" description="Alpha-D-phosphohexomutase alpha/beta/alpha" evidence="14">
    <location>
        <begin position="579"/>
        <end position="686"/>
    </location>
</feature>
<dbReference type="SUPFAM" id="SSF53738">
    <property type="entry name" value="Phosphoglucomutase, first 3 domains"/>
    <property type="match status" value="3"/>
</dbReference>
<dbReference type="Pfam" id="PF00408">
    <property type="entry name" value="PGM_PMM_IV"/>
    <property type="match status" value="1"/>
</dbReference>
<keyword evidence="9" id="KW-0413">Isomerase</keyword>
<comment type="similarity">
    <text evidence="4">Belongs to the phosphohexose mutase family.</text>
</comment>
<protein>
    <recommendedName>
        <fullName evidence="5">phosphomannomutase</fullName>
        <ecNumber evidence="5">5.4.2.8</ecNumber>
    </recommendedName>
</protein>
<dbReference type="InterPro" id="IPR005841">
    <property type="entry name" value="Alpha-D-phosphohexomutase_SF"/>
</dbReference>
<comment type="catalytic activity">
    <reaction evidence="1">
        <text>alpha-D-mannose 1-phosphate = D-mannose 6-phosphate</text>
        <dbReference type="Rhea" id="RHEA:11140"/>
        <dbReference type="ChEBI" id="CHEBI:58409"/>
        <dbReference type="ChEBI" id="CHEBI:58735"/>
        <dbReference type="EC" id="5.4.2.8"/>
    </reaction>
</comment>
<dbReference type="Pfam" id="PF02879">
    <property type="entry name" value="PGM_PMM_II"/>
    <property type="match status" value="1"/>
</dbReference>
<evidence type="ECO:0000256" key="10">
    <source>
        <dbReference type="SAM" id="Phobius"/>
    </source>
</evidence>
<evidence type="ECO:0000256" key="7">
    <source>
        <dbReference type="ARBA" id="ARBA00022723"/>
    </source>
</evidence>
<keyword evidence="10" id="KW-1133">Transmembrane helix</keyword>
<comment type="caution">
    <text evidence="15">The sequence shown here is derived from an EMBL/GenBank/DDBJ whole genome shotgun (WGS) entry which is preliminary data.</text>
</comment>
<dbReference type="EMBL" id="JACHTF010000018">
    <property type="protein sequence ID" value="MBB1061788.1"/>
    <property type="molecule type" value="Genomic_DNA"/>
</dbReference>
<dbReference type="InterPro" id="IPR036900">
    <property type="entry name" value="A-D-PHexomutase_C_sf"/>
</dbReference>
<dbReference type="GO" id="GO:0005975">
    <property type="term" value="P:carbohydrate metabolic process"/>
    <property type="evidence" value="ECO:0007669"/>
    <property type="project" value="InterPro"/>
</dbReference>
<organism evidence="15 16">
    <name type="scientific">Marilutibacter spongiae</name>
    <dbReference type="NCBI Taxonomy" id="2025720"/>
    <lineage>
        <taxon>Bacteria</taxon>
        <taxon>Pseudomonadati</taxon>
        <taxon>Pseudomonadota</taxon>
        <taxon>Gammaproteobacteria</taxon>
        <taxon>Lysobacterales</taxon>
        <taxon>Lysobacteraceae</taxon>
        <taxon>Marilutibacter</taxon>
    </lineage>
</organism>
<dbReference type="InterPro" id="IPR005844">
    <property type="entry name" value="A-D-PHexomutase_a/b/a-I"/>
</dbReference>
<evidence type="ECO:0000256" key="8">
    <source>
        <dbReference type="ARBA" id="ARBA00022842"/>
    </source>
</evidence>
<feature type="transmembrane region" description="Helical" evidence="10">
    <location>
        <begin position="21"/>
        <end position="39"/>
    </location>
</feature>
<evidence type="ECO:0000259" key="12">
    <source>
        <dbReference type="Pfam" id="PF02878"/>
    </source>
</evidence>
<feature type="transmembrane region" description="Helical" evidence="10">
    <location>
        <begin position="247"/>
        <end position="270"/>
    </location>
</feature>
<evidence type="ECO:0000256" key="2">
    <source>
        <dbReference type="ARBA" id="ARBA00001946"/>
    </source>
</evidence>
<proteinExistence type="inferred from homology"/>
<dbReference type="AlphaFoldDB" id="A0A7W3TNV9"/>
<evidence type="ECO:0000256" key="1">
    <source>
        <dbReference type="ARBA" id="ARBA00000586"/>
    </source>
</evidence>
<dbReference type="Pfam" id="PF02880">
    <property type="entry name" value="PGM_PMM_III"/>
    <property type="match status" value="1"/>
</dbReference>
<dbReference type="GO" id="GO:0046872">
    <property type="term" value="F:metal ion binding"/>
    <property type="evidence" value="ECO:0007669"/>
    <property type="project" value="UniProtKB-KW"/>
</dbReference>
<dbReference type="InterPro" id="IPR005846">
    <property type="entry name" value="A-D-PHexomutase_a/b/a-III"/>
</dbReference>
<dbReference type="Proteomes" id="UP000523196">
    <property type="component" value="Unassembled WGS sequence"/>
</dbReference>
<feature type="domain" description="Alpha-D-phosphohexomutase alpha/beta/alpha" evidence="13">
    <location>
        <begin position="476"/>
        <end position="574"/>
    </location>
</feature>
<comment type="cofactor">
    <cofactor evidence="2">
        <name>Mg(2+)</name>
        <dbReference type="ChEBI" id="CHEBI:18420"/>
    </cofactor>
</comment>
<feature type="domain" description="Alpha-D-phosphohexomutase C-terminal" evidence="11">
    <location>
        <begin position="694"/>
        <end position="769"/>
    </location>
</feature>
<accession>A0A7W3TNV9</accession>
<comment type="pathway">
    <text evidence="3">Nucleotide-sugar biosynthesis; GDP-alpha-D-mannose biosynthesis; alpha-D-mannose 1-phosphate from D-fructose 6-phosphate: step 2/2.</text>
</comment>
<evidence type="ECO:0000256" key="5">
    <source>
        <dbReference type="ARBA" id="ARBA00012730"/>
    </source>
</evidence>
<evidence type="ECO:0000256" key="4">
    <source>
        <dbReference type="ARBA" id="ARBA00010231"/>
    </source>
</evidence>
<dbReference type="PANTHER" id="PTHR43771:SF2">
    <property type="entry name" value="PHOSPHOMANNOMUTASE_PHOSPHOGLUCOMUTASE"/>
    <property type="match status" value="1"/>
</dbReference>
<evidence type="ECO:0000259" key="14">
    <source>
        <dbReference type="Pfam" id="PF02880"/>
    </source>
</evidence>
<evidence type="ECO:0000256" key="6">
    <source>
        <dbReference type="ARBA" id="ARBA00022553"/>
    </source>
</evidence>
<reference evidence="15 16" key="1">
    <citation type="submission" date="2020-08" db="EMBL/GenBank/DDBJ databases">
        <authorList>
            <person name="Xu S."/>
            <person name="Li A."/>
        </authorList>
    </citation>
    <scope>NUCLEOTIDE SEQUENCE [LARGE SCALE GENOMIC DNA]</scope>
    <source>
        <strain evidence="15 16">119BY6-57</strain>
    </source>
</reference>
<dbReference type="InterPro" id="IPR005845">
    <property type="entry name" value="A-D-PHexomutase_a/b/a-II"/>
</dbReference>
<evidence type="ECO:0000256" key="3">
    <source>
        <dbReference type="ARBA" id="ARBA00004699"/>
    </source>
</evidence>
<evidence type="ECO:0000259" key="13">
    <source>
        <dbReference type="Pfam" id="PF02879"/>
    </source>
</evidence>